<comment type="caution">
    <text evidence="2">The sequence shown here is derived from an EMBL/GenBank/DDBJ whole genome shotgun (WGS) entry which is preliminary data.</text>
</comment>
<accession>A0AAV1Z3J3</accession>
<reference evidence="2 3" key="1">
    <citation type="submission" date="2024-04" db="EMBL/GenBank/DDBJ databases">
        <authorList>
            <person name="Rising A."/>
            <person name="Reimegard J."/>
            <person name="Sonavane S."/>
            <person name="Akerstrom W."/>
            <person name="Nylinder S."/>
            <person name="Hedman E."/>
            <person name="Kallberg Y."/>
        </authorList>
    </citation>
    <scope>NUCLEOTIDE SEQUENCE [LARGE SCALE GENOMIC DNA]</scope>
</reference>
<sequence length="72" mass="8522">MARTFRRHVGNCSNDKRSESMDGNAWSKDSLEWVMYKVVWIVRSQSVGAIVRFRQRRNISESPNDFILNQLF</sequence>
<evidence type="ECO:0000256" key="1">
    <source>
        <dbReference type="SAM" id="MobiDB-lite"/>
    </source>
</evidence>
<dbReference type="Proteomes" id="UP001497382">
    <property type="component" value="Unassembled WGS sequence"/>
</dbReference>
<gene>
    <name evidence="2" type="ORF">LARSCL_LOCUS2627</name>
</gene>
<dbReference type="AlphaFoldDB" id="A0AAV1Z3J3"/>
<dbReference type="EMBL" id="CAXIEN010000018">
    <property type="protein sequence ID" value="CAL1265610.1"/>
    <property type="molecule type" value="Genomic_DNA"/>
</dbReference>
<keyword evidence="3" id="KW-1185">Reference proteome</keyword>
<protein>
    <submittedName>
        <fullName evidence="2">Uncharacterized protein</fullName>
    </submittedName>
</protein>
<name>A0AAV1Z3J3_9ARAC</name>
<organism evidence="2 3">
    <name type="scientific">Larinioides sclopetarius</name>
    <dbReference type="NCBI Taxonomy" id="280406"/>
    <lineage>
        <taxon>Eukaryota</taxon>
        <taxon>Metazoa</taxon>
        <taxon>Ecdysozoa</taxon>
        <taxon>Arthropoda</taxon>
        <taxon>Chelicerata</taxon>
        <taxon>Arachnida</taxon>
        <taxon>Araneae</taxon>
        <taxon>Araneomorphae</taxon>
        <taxon>Entelegynae</taxon>
        <taxon>Araneoidea</taxon>
        <taxon>Araneidae</taxon>
        <taxon>Larinioides</taxon>
    </lineage>
</organism>
<feature type="region of interest" description="Disordered" evidence="1">
    <location>
        <begin position="1"/>
        <end position="24"/>
    </location>
</feature>
<evidence type="ECO:0000313" key="3">
    <source>
        <dbReference type="Proteomes" id="UP001497382"/>
    </source>
</evidence>
<evidence type="ECO:0000313" key="2">
    <source>
        <dbReference type="EMBL" id="CAL1265610.1"/>
    </source>
</evidence>
<proteinExistence type="predicted"/>